<dbReference type="Pfam" id="PF02661">
    <property type="entry name" value="Fic"/>
    <property type="match status" value="1"/>
</dbReference>
<accession>A0A921JXK8</accession>
<dbReference type="EMBL" id="DYXM01000082">
    <property type="protein sequence ID" value="HJE90259.1"/>
    <property type="molecule type" value="Genomic_DNA"/>
</dbReference>
<dbReference type="PROSITE" id="PS51459">
    <property type="entry name" value="FIDO"/>
    <property type="match status" value="1"/>
</dbReference>
<evidence type="ECO:0000259" key="1">
    <source>
        <dbReference type="PROSITE" id="PS51459"/>
    </source>
</evidence>
<dbReference type="InterPro" id="IPR003812">
    <property type="entry name" value="Fido"/>
</dbReference>
<reference evidence="2" key="2">
    <citation type="submission" date="2021-09" db="EMBL/GenBank/DDBJ databases">
        <authorList>
            <person name="Gilroy R."/>
        </authorList>
    </citation>
    <scope>NUCLEOTIDE SEQUENCE</scope>
    <source>
        <strain evidence="2">ChiGjej1B1-18357</strain>
    </source>
</reference>
<reference evidence="2" key="1">
    <citation type="journal article" date="2021" name="PeerJ">
        <title>Extensive microbial diversity within the chicken gut microbiome revealed by metagenomics and culture.</title>
        <authorList>
            <person name="Gilroy R."/>
            <person name="Ravi A."/>
            <person name="Getino M."/>
            <person name="Pursley I."/>
            <person name="Horton D.L."/>
            <person name="Alikhan N.F."/>
            <person name="Baker D."/>
            <person name="Gharbi K."/>
            <person name="Hall N."/>
            <person name="Watson M."/>
            <person name="Adriaenssens E.M."/>
            <person name="Foster-Nyarko E."/>
            <person name="Jarju S."/>
            <person name="Secka A."/>
            <person name="Antonio M."/>
            <person name="Oren A."/>
            <person name="Chaudhuri R.R."/>
            <person name="La Ragione R."/>
            <person name="Hildebrand F."/>
            <person name="Pallen M.J."/>
        </authorList>
    </citation>
    <scope>NUCLEOTIDE SEQUENCE</scope>
    <source>
        <strain evidence="2">ChiGjej1B1-18357</strain>
    </source>
</reference>
<protein>
    <submittedName>
        <fullName evidence="2">Fic family protein</fullName>
    </submittedName>
</protein>
<comment type="caution">
    <text evidence="2">The sequence shown here is derived from an EMBL/GenBank/DDBJ whole genome shotgun (WGS) entry which is preliminary data.</text>
</comment>
<dbReference type="Gene3D" id="1.20.120.1870">
    <property type="entry name" value="Fic/DOC protein, Fido domain"/>
    <property type="match status" value="1"/>
</dbReference>
<evidence type="ECO:0000313" key="3">
    <source>
        <dbReference type="Proteomes" id="UP000776650"/>
    </source>
</evidence>
<dbReference type="InterPro" id="IPR053737">
    <property type="entry name" value="Type_II_TA_Toxin"/>
</dbReference>
<dbReference type="InterPro" id="IPR006440">
    <property type="entry name" value="Doc"/>
</dbReference>
<sequence>MVWTPEIADILRTYATVYGEFPEIRDIGLLHSAMERPQAVVFGSEQYRSVDLKAAALLDSLCRNHSFVDGNKRCAWISVRLTYYRNLKAVWVAGDDAAYSLVVRASSEHMDVDDIAEHLSSGFAPLR</sequence>
<evidence type="ECO:0000313" key="2">
    <source>
        <dbReference type="EMBL" id="HJE90259.1"/>
    </source>
</evidence>
<dbReference type="AlphaFoldDB" id="A0A921JXK8"/>
<dbReference type="PANTHER" id="PTHR39426:SF1">
    <property type="entry name" value="HOMOLOGY TO DEATH-ON-CURING PROTEIN OF PHAGE P1"/>
    <property type="match status" value="1"/>
</dbReference>
<dbReference type="GO" id="GO:0016301">
    <property type="term" value="F:kinase activity"/>
    <property type="evidence" value="ECO:0007669"/>
    <property type="project" value="InterPro"/>
</dbReference>
<dbReference type="Proteomes" id="UP000776650">
    <property type="component" value="Unassembled WGS sequence"/>
</dbReference>
<feature type="domain" description="Fido" evidence="1">
    <location>
        <begin position="2"/>
        <end position="121"/>
    </location>
</feature>
<gene>
    <name evidence="2" type="ORF">K8V11_04550</name>
</gene>
<dbReference type="PANTHER" id="PTHR39426">
    <property type="entry name" value="HOMOLOGY TO DEATH-ON-CURING PROTEIN OF PHAGE P1"/>
    <property type="match status" value="1"/>
</dbReference>
<dbReference type="RefSeq" id="WP_303911212.1">
    <property type="nucleotide sequence ID" value="NZ_DYXM01000082.1"/>
</dbReference>
<proteinExistence type="predicted"/>
<organism evidence="2 3">
    <name type="scientific">Dietzia timorensis</name>
    <dbReference type="NCBI Taxonomy" id="499555"/>
    <lineage>
        <taxon>Bacteria</taxon>
        <taxon>Bacillati</taxon>
        <taxon>Actinomycetota</taxon>
        <taxon>Actinomycetes</taxon>
        <taxon>Mycobacteriales</taxon>
        <taxon>Dietziaceae</taxon>
        <taxon>Dietzia</taxon>
    </lineage>
</organism>
<name>A0A921JXK8_9ACTN</name>